<keyword evidence="3" id="KW-0670">Pyruvate</keyword>
<dbReference type="Gene3D" id="3.40.50.970">
    <property type="match status" value="1"/>
</dbReference>
<accession>A0A5C0AW21</accession>
<dbReference type="KEGG" id="pacr:FXN63_11735"/>
<evidence type="ECO:0000313" key="4">
    <source>
        <dbReference type="Proteomes" id="UP000325161"/>
    </source>
</evidence>
<feature type="domain" description="Transketolase-like C-terminal" evidence="2">
    <location>
        <begin position="266"/>
        <end position="385"/>
    </location>
</feature>
<dbReference type="OrthoDB" id="9759664at2"/>
<dbReference type="PANTHER" id="PTHR43825">
    <property type="entry name" value="PYRUVATE DEHYDROGENASE E1 COMPONENT"/>
    <property type="match status" value="1"/>
</dbReference>
<dbReference type="Pfam" id="PF17831">
    <property type="entry name" value="PDH_E1_M"/>
    <property type="match status" value="1"/>
</dbReference>
<dbReference type="SUPFAM" id="SSF52922">
    <property type="entry name" value="TK C-terminal domain-like"/>
    <property type="match status" value="1"/>
</dbReference>
<dbReference type="Gene3D" id="3.40.50.920">
    <property type="match status" value="1"/>
</dbReference>
<feature type="domain" description="Pyruvate dehydrogenase E1 component middle" evidence="1">
    <location>
        <begin position="34"/>
        <end position="249"/>
    </location>
</feature>
<dbReference type="InterPro" id="IPR055152">
    <property type="entry name" value="Transketolase-like_C_2"/>
</dbReference>
<dbReference type="AlphaFoldDB" id="A0A5C0AW21"/>
<name>A0A5C0AW21_9BURK</name>
<gene>
    <name evidence="3" type="ORF">FXN63_11735</name>
</gene>
<dbReference type="SUPFAM" id="SSF52518">
    <property type="entry name" value="Thiamin diphosphate-binding fold (THDP-binding)"/>
    <property type="match status" value="1"/>
</dbReference>
<dbReference type="EMBL" id="CP043046">
    <property type="protein sequence ID" value="QEI06425.1"/>
    <property type="molecule type" value="Genomic_DNA"/>
</dbReference>
<dbReference type="RefSeq" id="WP_148815019.1">
    <property type="nucleotide sequence ID" value="NZ_CP043046.1"/>
</dbReference>
<evidence type="ECO:0000259" key="1">
    <source>
        <dbReference type="Pfam" id="PF17831"/>
    </source>
</evidence>
<organism evidence="3 4">
    <name type="scientific">Pigmentiphaga aceris</name>
    <dbReference type="NCBI Taxonomy" id="1940612"/>
    <lineage>
        <taxon>Bacteria</taxon>
        <taxon>Pseudomonadati</taxon>
        <taxon>Pseudomonadota</taxon>
        <taxon>Betaproteobacteria</taxon>
        <taxon>Burkholderiales</taxon>
        <taxon>Alcaligenaceae</taxon>
        <taxon>Pigmentiphaga</taxon>
    </lineage>
</organism>
<keyword evidence="4" id="KW-1185">Reference proteome</keyword>
<dbReference type="InterPro" id="IPR041621">
    <property type="entry name" value="PDH_E1_M"/>
</dbReference>
<dbReference type="InterPro" id="IPR051157">
    <property type="entry name" value="PDH/Transketolase"/>
</dbReference>
<evidence type="ECO:0000313" key="3">
    <source>
        <dbReference type="EMBL" id="QEI06425.1"/>
    </source>
</evidence>
<protein>
    <submittedName>
        <fullName evidence="3">Pyruvate dehydrogenase E1</fullName>
    </submittedName>
</protein>
<proteinExistence type="predicted"/>
<evidence type="ECO:0000259" key="2">
    <source>
        <dbReference type="Pfam" id="PF22613"/>
    </source>
</evidence>
<sequence length="430" mass="46042">MELPDCAGSVAATTPAAARKASAPAVPVPPIERFAAFALQANGEAMQSTMAFVRQLAALEQDPQIGQYIVPILGDAARVPDISSLFSQAGLDVAVVESGQPQVDAKPVAAEQAAAKPDSGDAQPEVTDALSAWTEAATRHWTHSQPLLPFHISSSSFGFRDVGDLMGAATDARARGFLINMASSHTHLGSECPQQRDRASHLFASTLAHCRAYHPAFAGELAVIVDHGMRRMLMAQYDEFYYLTVTDDKLVTPNLPTSAFADVIRGMHLLRSGSAREKRVQLLGSGATMREVLQAAARLENDHGIAADIWSVTSYIELARQGIDQERRWRNGNQTSVDSWIEQRLAPTSGPIVAATDHGRALPELVRAFMPPGRRYVTLGSDGVGDDDAPVKVDASDIVQASLRAVEEIVCAERSAGQRQLAAVMSLSSI</sequence>
<dbReference type="Proteomes" id="UP000325161">
    <property type="component" value="Chromosome"/>
</dbReference>
<reference evidence="3 4" key="1">
    <citation type="submission" date="2019-08" db="EMBL/GenBank/DDBJ databases">
        <title>Amphibian skin-associated Pigmentiphaga: genome sequence and occurrence across geography and hosts.</title>
        <authorList>
            <person name="Bletz M.C."/>
            <person name="Bunk B."/>
            <person name="Sproeer C."/>
            <person name="Biwer P."/>
            <person name="Reiter S."/>
            <person name="Rabemananjara F.C.E."/>
            <person name="Schulz S."/>
            <person name="Overmann J."/>
            <person name="Vences M."/>
        </authorList>
    </citation>
    <scope>NUCLEOTIDE SEQUENCE [LARGE SCALE GENOMIC DNA]</scope>
    <source>
        <strain evidence="3 4">Mada1488</strain>
    </source>
</reference>
<dbReference type="Pfam" id="PF22613">
    <property type="entry name" value="Transketolase_C_1"/>
    <property type="match status" value="1"/>
</dbReference>
<dbReference type="InterPro" id="IPR029061">
    <property type="entry name" value="THDP-binding"/>
</dbReference>
<dbReference type="InterPro" id="IPR009014">
    <property type="entry name" value="Transketo_C/PFOR_II"/>
</dbReference>
<dbReference type="PANTHER" id="PTHR43825:SF3">
    <property type="entry name" value="PYRUVATE DEHYDROGENASE E1 COMPONENT"/>
    <property type="match status" value="1"/>
</dbReference>